<sequence>MWIVLVASFWACNKGKDPEPALPSYLRVPASMDSYTGSGLVTVEGSGLRMRAEGPEQFNASTKTYSGVLGDISQDDIYINFTVGQPRPYQERTSVPNQYWAYGSLRIMNTLTPGTYRMGIQESPGPRGEIADLTMNLPGPQVYVTNSGSLTITESTVIKTEGSSTLRRVKGTFQAVMYADGIGIPTSGRNPNISGTFDVLLLANN</sequence>
<dbReference type="EMBL" id="BAABHB010000018">
    <property type="protein sequence ID" value="GAA4419447.1"/>
    <property type="molecule type" value="Genomic_DNA"/>
</dbReference>
<protein>
    <submittedName>
        <fullName evidence="1">Uncharacterized protein</fullName>
    </submittedName>
</protein>
<evidence type="ECO:0000313" key="1">
    <source>
        <dbReference type="EMBL" id="GAA4419447.1"/>
    </source>
</evidence>
<accession>A0ABP8KYV5</accession>
<proteinExistence type="predicted"/>
<reference evidence="2" key="1">
    <citation type="journal article" date="2019" name="Int. J. Syst. Evol. Microbiol.">
        <title>The Global Catalogue of Microorganisms (GCM) 10K type strain sequencing project: providing services to taxonomists for standard genome sequencing and annotation.</title>
        <authorList>
            <consortium name="The Broad Institute Genomics Platform"/>
            <consortium name="The Broad Institute Genome Sequencing Center for Infectious Disease"/>
            <person name="Wu L."/>
            <person name="Ma J."/>
        </authorList>
    </citation>
    <scope>NUCLEOTIDE SEQUENCE [LARGE SCALE GENOMIC DNA]</scope>
    <source>
        <strain evidence="2">JCM 17925</strain>
    </source>
</reference>
<comment type="caution">
    <text evidence="1">The sequence shown here is derived from an EMBL/GenBank/DDBJ whole genome shotgun (WGS) entry which is preliminary data.</text>
</comment>
<evidence type="ECO:0000313" key="2">
    <source>
        <dbReference type="Proteomes" id="UP001500936"/>
    </source>
</evidence>
<dbReference type="Proteomes" id="UP001500936">
    <property type="component" value="Unassembled WGS sequence"/>
</dbReference>
<name>A0ABP8KYV5_9BACT</name>
<gene>
    <name evidence="1" type="ORF">GCM10023187_53780</name>
</gene>
<keyword evidence="2" id="KW-1185">Reference proteome</keyword>
<organism evidence="1 2">
    <name type="scientific">Nibrella viscosa</name>
    <dbReference type="NCBI Taxonomy" id="1084524"/>
    <lineage>
        <taxon>Bacteria</taxon>
        <taxon>Pseudomonadati</taxon>
        <taxon>Bacteroidota</taxon>
        <taxon>Cytophagia</taxon>
        <taxon>Cytophagales</taxon>
        <taxon>Spirosomataceae</taxon>
        <taxon>Nibrella</taxon>
    </lineage>
</organism>